<evidence type="ECO:0000313" key="1">
    <source>
        <dbReference type="EMBL" id="MCF1592904.1"/>
    </source>
</evidence>
<organism evidence="1 2">
    <name type="scientific">Streptomyces muensis</name>
    <dbReference type="NCBI Taxonomy" id="1077944"/>
    <lineage>
        <taxon>Bacteria</taxon>
        <taxon>Bacillati</taxon>
        <taxon>Actinomycetota</taxon>
        <taxon>Actinomycetes</taxon>
        <taxon>Kitasatosporales</taxon>
        <taxon>Streptomycetaceae</taxon>
        <taxon>Streptomyces</taxon>
    </lineage>
</organism>
<accession>A0A9X1PV98</accession>
<comment type="caution">
    <text evidence="1">The sequence shown here is derived from an EMBL/GenBank/DDBJ whole genome shotgun (WGS) entry which is preliminary data.</text>
</comment>
<proteinExistence type="predicted"/>
<dbReference type="Proteomes" id="UP001139384">
    <property type="component" value="Unassembled WGS sequence"/>
</dbReference>
<dbReference type="EMBL" id="JAKEIP010000010">
    <property type="protein sequence ID" value="MCF1592904.1"/>
    <property type="molecule type" value="Genomic_DNA"/>
</dbReference>
<reference evidence="1" key="1">
    <citation type="submission" date="2022-01" db="EMBL/GenBank/DDBJ databases">
        <title>Draft Genome Sequences of Seven Type Strains of the Genus Streptomyces.</title>
        <authorList>
            <person name="Aziz S."/>
            <person name="Coretto E."/>
            <person name="Chronakova A."/>
            <person name="Sproer C."/>
            <person name="Huber K."/>
            <person name="Nouioui I."/>
            <person name="Gross H."/>
        </authorList>
    </citation>
    <scope>NUCLEOTIDE SEQUENCE</scope>
    <source>
        <strain evidence="1">DSM 103493</strain>
    </source>
</reference>
<sequence>MQTIYQTWAETVALFERRGFPQETYGNLDEEEYILHPGPSALPGSLWLDDHQYRHQNPWIKAGGRPEYEGIDGAVTGYVIDGDLHVDGNVLNLDYGSPSLIVLGDLKVANLVLTGSSSLLVQGDIEVETFLGNSTDQHVEVLGDLSATLAIMWDEFLPEVGGRLRGRALVPDYVDLDGYGLAVEDPAPHADLSDLLVPEVLLAHGDGPGEDLYLADAGLRCEHMIDRLVRGLPVIRRGRTVTPLEELPQKR</sequence>
<keyword evidence="2" id="KW-1185">Reference proteome</keyword>
<gene>
    <name evidence="1" type="ORF">L0P92_04870</name>
</gene>
<evidence type="ECO:0000313" key="2">
    <source>
        <dbReference type="Proteomes" id="UP001139384"/>
    </source>
</evidence>
<dbReference type="RefSeq" id="WP_234761244.1">
    <property type="nucleotide sequence ID" value="NZ_JAKEIP010000010.1"/>
</dbReference>
<name>A0A9X1PV98_STRM4</name>
<dbReference type="AlphaFoldDB" id="A0A9X1PV98"/>
<protein>
    <submittedName>
        <fullName evidence="1">Uncharacterized protein</fullName>
    </submittedName>
</protein>